<dbReference type="InterPro" id="IPR003582">
    <property type="entry name" value="ShKT_dom"/>
</dbReference>
<comment type="cofactor">
    <cofactor evidence="1">
        <name>L-ascorbate</name>
        <dbReference type="ChEBI" id="CHEBI:38290"/>
    </cofactor>
</comment>
<gene>
    <name evidence="17" type="primary">P4H4_1</name>
    <name evidence="17" type="ORF">CK203_001427</name>
</gene>
<dbReference type="PANTHER" id="PTHR10869">
    <property type="entry name" value="PROLYL 4-HYDROXYLASE ALPHA SUBUNIT"/>
    <property type="match status" value="1"/>
</dbReference>
<keyword evidence="8" id="KW-0223">Dioxygenase</keyword>
<dbReference type="InterPro" id="IPR005123">
    <property type="entry name" value="Oxoglu/Fe-dep_dioxygenase_dom"/>
</dbReference>
<feature type="domain" description="ShKT" evidence="16">
    <location>
        <begin position="341"/>
        <end position="381"/>
    </location>
</feature>
<keyword evidence="7" id="KW-0256">Endoplasmic reticulum</keyword>
<dbReference type="Pfam" id="PF01549">
    <property type="entry name" value="ShK"/>
    <property type="match status" value="1"/>
</dbReference>
<comment type="similarity">
    <text evidence="3">Belongs to the P4HA family.</text>
</comment>
<dbReference type="PROSITE" id="PS51471">
    <property type="entry name" value="FE2OG_OXY"/>
    <property type="match status" value="1"/>
</dbReference>
<dbReference type="EC" id="1.14.11.2" evidence="4"/>
<evidence type="ECO:0000313" key="17">
    <source>
        <dbReference type="EMBL" id="RVX21911.1"/>
    </source>
</evidence>
<dbReference type="PROSITE" id="PS51670">
    <property type="entry name" value="SHKT"/>
    <property type="match status" value="1"/>
</dbReference>
<dbReference type="InterPro" id="IPR006620">
    <property type="entry name" value="Pro_4_hyd_alph"/>
</dbReference>
<evidence type="ECO:0000256" key="8">
    <source>
        <dbReference type="ARBA" id="ARBA00022964"/>
    </source>
</evidence>
<evidence type="ECO:0000256" key="12">
    <source>
        <dbReference type="ARBA" id="ARBA00023004"/>
    </source>
</evidence>
<evidence type="ECO:0000256" key="1">
    <source>
        <dbReference type="ARBA" id="ARBA00001961"/>
    </source>
</evidence>
<protein>
    <recommendedName>
        <fullName evidence="4">procollagen-proline 4-dioxygenase</fullName>
        <ecNumber evidence="4">1.14.11.2</ecNumber>
    </recommendedName>
</protein>
<feature type="domain" description="Fe2OG dioxygenase" evidence="15">
    <location>
        <begin position="203"/>
        <end position="328"/>
    </location>
</feature>
<dbReference type="Gene3D" id="2.60.120.620">
    <property type="entry name" value="q2cbj1_9rhob like domain"/>
    <property type="match status" value="1"/>
</dbReference>
<evidence type="ECO:0000256" key="6">
    <source>
        <dbReference type="ARBA" id="ARBA00022723"/>
    </source>
</evidence>
<keyword evidence="5" id="KW-0812">Transmembrane</keyword>
<dbReference type="GO" id="GO:0004656">
    <property type="term" value="F:procollagen-proline 4-dioxygenase activity"/>
    <property type="evidence" value="ECO:0007669"/>
    <property type="project" value="UniProtKB-EC"/>
</dbReference>
<evidence type="ECO:0000313" key="18">
    <source>
        <dbReference type="Proteomes" id="UP000288805"/>
    </source>
</evidence>
<dbReference type="InterPro" id="IPR044862">
    <property type="entry name" value="Pro_4_hyd_alph_FE2OG_OXY"/>
</dbReference>
<sequence>MVLANIFKKVVGRVISNSQNVLVDGKQILDVTLVANEVVDSRLNSGTNGILCKLDIKKAYDYVNWGFLLEVVNKIGWINWCISTPRLRINLEISELIPIGGVTNVKELVVVLGCKVGRLPSTYLSLLSGAWDVVEGRFQGRLVIIGKFGKEERGLMLFGGRVIGWDRAMEGYKERLGRSASRDPIVAGIEDKIAAWTFLPKDNGEDMQVLRYEPGQKYDAHYDYFVDKVNIARGGHRIATVLMYLSDVVKGGETVFPMAEEPSRRKPLPTNDDLSECARKGIAVKPRKGDALLFFSLHPTAIPDPMSLHGGCPVIEGEKWSATKWIHVDSFDKILKPGGNCTDENDSCERWAALGECTKNPEYMLGSSDLPGACRRSCKVC</sequence>
<comment type="caution">
    <text evidence="17">The sequence shown here is derived from an EMBL/GenBank/DDBJ whole genome shotgun (WGS) entry which is preliminary data.</text>
</comment>
<evidence type="ECO:0000256" key="4">
    <source>
        <dbReference type="ARBA" id="ARBA00012269"/>
    </source>
</evidence>
<evidence type="ECO:0000256" key="11">
    <source>
        <dbReference type="ARBA" id="ARBA00023002"/>
    </source>
</evidence>
<dbReference type="GO" id="GO:0005506">
    <property type="term" value="F:iron ion binding"/>
    <property type="evidence" value="ECO:0007669"/>
    <property type="project" value="InterPro"/>
</dbReference>
<dbReference type="GO" id="GO:0005789">
    <property type="term" value="C:endoplasmic reticulum membrane"/>
    <property type="evidence" value="ECO:0007669"/>
    <property type="project" value="UniProtKB-SubCell"/>
</dbReference>
<keyword evidence="13" id="KW-0472">Membrane</keyword>
<dbReference type="InterPro" id="IPR045054">
    <property type="entry name" value="P4HA-like"/>
</dbReference>
<reference evidence="17 18" key="1">
    <citation type="journal article" date="2018" name="PLoS Genet.">
        <title>Population sequencing reveals clonal diversity and ancestral inbreeding in the grapevine cultivar Chardonnay.</title>
        <authorList>
            <person name="Roach M.J."/>
            <person name="Johnson D.L."/>
            <person name="Bohlmann J."/>
            <person name="van Vuuren H.J."/>
            <person name="Jones S.J."/>
            <person name="Pretorius I.S."/>
            <person name="Schmidt S.A."/>
            <person name="Borneman A.R."/>
        </authorList>
    </citation>
    <scope>NUCLEOTIDE SEQUENCE [LARGE SCALE GENOMIC DNA]</scope>
    <source>
        <strain evidence="18">cv. Chardonnay</strain>
        <tissue evidence="17">Leaf</tissue>
    </source>
</reference>
<evidence type="ECO:0000256" key="14">
    <source>
        <dbReference type="ARBA" id="ARBA00049169"/>
    </source>
</evidence>
<keyword evidence="10" id="KW-1133">Transmembrane helix</keyword>
<evidence type="ECO:0000259" key="16">
    <source>
        <dbReference type="PROSITE" id="PS51670"/>
    </source>
</evidence>
<keyword evidence="12" id="KW-0408">Iron</keyword>
<dbReference type="Pfam" id="PF13640">
    <property type="entry name" value="2OG-FeII_Oxy_3"/>
    <property type="match status" value="1"/>
</dbReference>
<evidence type="ECO:0000256" key="3">
    <source>
        <dbReference type="ARBA" id="ARBA00006511"/>
    </source>
</evidence>
<proteinExistence type="inferred from homology"/>
<dbReference type="GO" id="GO:0031418">
    <property type="term" value="F:L-ascorbic acid binding"/>
    <property type="evidence" value="ECO:0007669"/>
    <property type="project" value="InterPro"/>
</dbReference>
<evidence type="ECO:0000256" key="2">
    <source>
        <dbReference type="ARBA" id="ARBA00004648"/>
    </source>
</evidence>
<evidence type="ECO:0000256" key="5">
    <source>
        <dbReference type="ARBA" id="ARBA00022692"/>
    </source>
</evidence>
<dbReference type="Proteomes" id="UP000288805">
    <property type="component" value="Unassembled WGS sequence"/>
</dbReference>
<dbReference type="EMBL" id="QGNW01000004">
    <property type="protein sequence ID" value="RVX21911.1"/>
    <property type="molecule type" value="Genomic_DNA"/>
</dbReference>
<dbReference type="SMART" id="SM00702">
    <property type="entry name" value="P4Hc"/>
    <property type="match status" value="1"/>
</dbReference>
<keyword evidence="6" id="KW-0479">Metal-binding</keyword>
<keyword evidence="9" id="KW-0735">Signal-anchor</keyword>
<comment type="subcellular location">
    <subcellularLocation>
        <location evidence="2">Endoplasmic reticulum membrane</location>
        <topology evidence="2">Single-pass type II membrane protein</topology>
    </subcellularLocation>
</comment>
<name>A0A438KL30_VITVI</name>
<evidence type="ECO:0000256" key="7">
    <source>
        <dbReference type="ARBA" id="ARBA00022824"/>
    </source>
</evidence>
<dbReference type="PANTHER" id="PTHR10869:SF194">
    <property type="entry name" value="PROLYL 4-HYDROXYLASE 4-RELATED"/>
    <property type="match status" value="1"/>
</dbReference>
<evidence type="ECO:0000256" key="13">
    <source>
        <dbReference type="ARBA" id="ARBA00023136"/>
    </source>
</evidence>
<keyword evidence="11" id="KW-0560">Oxidoreductase</keyword>
<evidence type="ECO:0000256" key="9">
    <source>
        <dbReference type="ARBA" id="ARBA00022968"/>
    </source>
</evidence>
<organism evidence="17 18">
    <name type="scientific">Vitis vinifera</name>
    <name type="common">Grape</name>
    <dbReference type="NCBI Taxonomy" id="29760"/>
    <lineage>
        <taxon>Eukaryota</taxon>
        <taxon>Viridiplantae</taxon>
        <taxon>Streptophyta</taxon>
        <taxon>Embryophyta</taxon>
        <taxon>Tracheophyta</taxon>
        <taxon>Spermatophyta</taxon>
        <taxon>Magnoliopsida</taxon>
        <taxon>eudicotyledons</taxon>
        <taxon>Gunneridae</taxon>
        <taxon>Pentapetalae</taxon>
        <taxon>rosids</taxon>
        <taxon>Vitales</taxon>
        <taxon>Vitaceae</taxon>
        <taxon>Viteae</taxon>
        <taxon>Vitis</taxon>
    </lineage>
</organism>
<evidence type="ECO:0000256" key="10">
    <source>
        <dbReference type="ARBA" id="ARBA00022989"/>
    </source>
</evidence>
<accession>A0A438KL30</accession>
<comment type="catalytic activity">
    <reaction evidence="14">
        <text>L-prolyl-[collagen] + 2-oxoglutarate + O2 = trans-4-hydroxy-L-prolyl-[collagen] + succinate + CO2</text>
        <dbReference type="Rhea" id="RHEA:18945"/>
        <dbReference type="Rhea" id="RHEA-COMP:11676"/>
        <dbReference type="Rhea" id="RHEA-COMP:11680"/>
        <dbReference type="ChEBI" id="CHEBI:15379"/>
        <dbReference type="ChEBI" id="CHEBI:16526"/>
        <dbReference type="ChEBI" id="CHEBI:16810"/>
        <dbReference type="ChEBI" id="CHEBI:30031"/>
        <dbReference type="ChEBI" id="CHEBI:50342"/>
        <dbReference type="ChEBI" id="CHEBI:61965"/>
        <dbReference type="EC" id="1.14.11.2"/>
    </reaction>
</comment>
<dbReference type="AlphaFoldDB" id="A0A438KL30"/>
<evidence type="ECO:0000259" key="15">
    <source>
        <dbReference type="PROSITE" id="PS51471"/>
    </source>
</evidence>